<feature type="domain" description="LamG-like jellyroll fold" evidence="6">
    <location>
        <begin position="1936"/>
        <end position="2069"/>
    </location>
</feature>
<keyword evidence="1" id="KW-0732">Signal</keyword>
<dbReference type="PROSITE" id="PS50817">
    <property type="entry name" value="INTEIN_N_TER"/>
    <property type="match status" value="1"/>
</dbReference>
<feature type="domain" description="LamG-like jellyroll fold" evidence="6">
    <location>
        <begin position="1233"/>
        <end position="1371"/>
    </location>
</feature>
<dbReference type="EMBL" id="BONY01000001">
    <property type="protein sequence ID" value="GIH02085.1"/>
    <property type="molecule type" value="Genomic_DNA"/>
</dbReference>
<dbReference type="SMART" id="SM00560">
    <property type="entry name" value="LamGL"/>
    <property type="match status" value="2"/>
</dbReference>
<dbReference type="InterPro" id="IPR045351">
    <property type="entry name" value="DUF6531"/>
</dbReference>
<dbReference type="Gene3D" id="2.60.120.200">
    <property type="match status" value="2"/>
</dbReference>
<dbReference type="InterPro" id="IPR006558">
    <property type="entry name" value="LamG-like"/>
</dbReference>
<dbReference type="PANTHER" id="PTHR32305:SF15">
    <property type="entry name" value="PROTEIN RHSA-RELATED"/>
    <property type="match status" value="1"/>
</dbReference>
<comment type="caution">
    <text evidence="7">The sequence shown here is derived from an EMBL/GenBank/DDBJ whole genome shotgun (WGS) entry which is preliminary data.</text>
</comment>
<dbReference type="SUPFAM" id="SSF49899">
    <property type="entry name" value="Concanavalin A-like lectins/glucanases"/>
    <property type="match status" value="3"/>
</dbReference>
<dbReference type="InterPro" id="IPR006141">
    <property type="entry name" value="Intein_N"/>
</dbReference>
<dbReference type="Gene3D" id="2.180.10.10">
    <property type="entry name" value="RHS repeat-associated core"/>
    <property type="match status" value="6"/>
</dbReference>
<evidence type="ECO:0000313" key="7">
    <source>
        <dbReference type="EMBL" id="GIH02085.1"/>
    </source>
</evidence>
<dbReference type="InterPro" id="IPR003587">
    <property type="entry name" value="Hint_dom_N"/>
</dbReference>
<dbReference type="Proteomes" id="UP000612899">
    <property type="component" value="Unassembled WGS sequence"/>
</dbReference>
<sequence length="3458" mass="365314">MRSTWAVRCCAALAVILLLVLGLPIGLPPAPSGTAFPLAGIRDFFASAFAWAQDRPETPRQAHGTAGRATAVGSDATRANGGSGSAPPDVPGYKMPAEVSGVQTTPSRKGFDAATSRRIQDGASATTEVFQNADGTITRRVHSGPVNYRGSDGLWRPIDVSLRRDANGRLRTRAGGSSVEFAGAGTSAFGGGATAGQAQAGELSGADTANRLASLNLATGQSLEYGLVGAAGVEPVVSGSMATYPDILPGTDVELIAGDGQIKETVILKSAKAPTQWVFPLKLKGLTPQLQADGSVNLLDSAGAAVLAIPHGWMRDSKADAVEDGVRSDAVSYELITVGGRPALKVSADPAWIADPARVFPIRMDPTMYPVATGSTYVQTKTSDPSSCCTNNNSGSSELRVGYHSSGPWRTRSLLKFDNVGWSPPGYRIWSGQVMVSLGWSGACPTYTGSGMWVYDIASPWTPAGVTNWNNQPALGAEMGSSWGTPNSTVCNNHDPQSFNVGIWWGIPFNANGAAVLNRWTSGGTNNGVALLGDESSTSDTTWKKLSSINTNLKPYLELNYSLNAAPMIDTQYPEHGYATPTLTPELLVRGSDSDAFPLPVTYRFLVKEAVGSTFVDVADSGFSANTKWTVPAGKLSWGKTYVWTAQAWDGALASTNQSWKVLSTAVPQPPITSSLSQNGGKGFSAEIGNFTTSATDAQAASPGPALAIVRNYNTRDPRTGGMFGASWSTVLDAKATETPTTIVITYPSGQEVAFGRNPDGTTFTPPSGRFSELAAVAGGYALTDKDGTKYSFTQGTAPTFKLKSITDTNARGLALDYDGTGKLVSMTGASGRKLFFTIVNSRVTEVANDLAQKWTYTYTGSNLTKVCDPTTTTACTVYTYGPTWAYPATALNARPHTYLRLGEAAGIPGAASAVIDDFDTAAGVYQNVSQGQPGILTQSGTSAGFNGSNAHITLPQKVALTSSWQSVSMWFKTTGTGVLYSLQSASLAANPANGWNPVLYIGTDGKLRGEFYQGAGVPITTAAAVNNGNWHHVALTLSATTQDMYLDGQLIGTLTGVADIAFGTNAIIGSGKWALWPQTSGNDGYFNGSISDFAFYTRPLRAAEVTGMWDAGRVAASSLTRITRPSTGITAQVEYQAGTSVVTKVTDADNGQWTIGAPTVAGSSLPYTSAVMSGAPVDHYRLVGSAANELNGATATASAVTFGSFDGPFGAKAASFNNSYIQANSTTIDTSKSFSMSGWVYLTDKTVQRAAISFEGNRIYSALLYHDPSSDRYRFMVSQNDVDSPTTFSASALDSTALNTWTHLAGVYDKTQGKITLYVNGVPQNTVAVPSIFAAGPLSLGRFKYAGGQYGPWAGHIAEVATYRNALTAAQVEAQYAARTLDPITGQPVAVPAKTISVTGPAATGPQATTTSYIYDVLAGGRQVQQVDPLGGRTVFGYDEKGFLQSTVDANGNMTVLQRESRGNVKTSTTCQDRSENKCSTVYNSYHLGAANDPCNDQIEAVRDPRSSSDTDNAYRTAYAYDAACNRISVTDPLGRVATTAYTTTGIKGLPTTVTSPNGGTTTSTYYANGDLLQSTDAAGLATVFEYDAVGRMTKKTVKADGGDLVTTFTYDAYGRVQTQTDPAMYDRVNSSILHTKKTTTTYDLDGHTTSVKSEDLTGGDGWREVKFGYNTLGQQTTQTDAMNLVTTTEYDLSGRPVKTTKPDGVATAIAYDKNGNKITTTLVGWTGDPNNPTAAADLVTERRAYDPGGRLASVTDARNYLTTYTYTDNNLPVTVTREDGPTKFVLEANTYDAAGNPLTKTTNNGATLTSFVVDAASRKTSATLDAAGVNRTTTFSYGLDDNVITTRVSAASGQQTIEAAYDLAGRQTSKTVTAGGSGGLAGRWKLDNDTADAFGNSPATATGVTWSAERGGSAVFDGTTTQIDMAGPVLDSAQSFTISAWAKLADKASTRVIAGQWGQTRLAFNLEYSSFYDRWAMVVGSGDPGTSLVARSDVTPTLNTWTHLTGVYNAAAKTLVLYVNGVAQANSLSNITMWPSKGVFCLSCLGGSKFKGTVDDLQAYQKALTPAEILAVYNGTAPTATTAQRTSWQLDKRGLATSMTDPNGSRTYAEYDAAGRQTETKLPAVASEESGGTPVTVFRVSTIGYNTFGDQVAVKDPRGLISTFVVDANGRVTEAHKPSYTAPGSSTPIDSVAKTEYFNNGLVKKTIDPLNNATTYIYDQLGRLASTTAPDLGVSRFGYTLNGQQSSVTDPTGVRAEATYDYMERVLTSTEVVASPPASYITNYSYHVNGWLATVTPPGPGRSAITYTHNNAGDLTRVVDGAGVAVDYSYDFAARKTATKLADNSQQTLRYDDFGRVDRQQTLDPGGAVYSTVLATFDKNNNTLSVNDARTNTTTFTYDALNQLIRTIEPISSSDSITSTFGYDIAGNPTRFTDGRGYHYVTTYNTWNLPESRIEPPTNAHPNAVDRTFTIKYNAAGLAVGQTLPGGVSTTQTYDTAGRPKTTTGTGAQAATTDRVLDYDLAGRLKSASGSGGTNNFIYDGRGKLASTTGPSGASSFSYTPDGLLASCTDAAGLTSYTYDTGARLDTVTNTAAGIALDYNYNNLSQVTQITYGSNQNRRLLGYRTDGSQRLETDEVKTSGGTSLGKITYGWDKNGNLTSKNTTGFTGAATNVYTYDYANRLTSWNGASYLWDKSGNRLQAGLRNFTYDERNRLKTADGTNYAYTPRGTMLSATTGTVTLPTETDAFGRVIRQYSTGTGYSSYEYDGLDRMVRAGFKYTALGNQLAEDPTAKYVHGPAGDLLGVKPTGAGVYAWTDLHSDVVAQFGATSATFTGSTTYDPFGKTLASTGMQGSLGFQSGWSDTATGRVNMHARWYNTDTGQFDTRDTIDVSPVPASVGGNKYGYGNANPLVNVDPTGHVPMVTGSEVEEAQYLESHPAEAKVIKKIKKAARIAAIKSSMIAATPPPSSGGPGAYTIKDGACHGGFVEDSEGVGLIVCEGGVSNLDDYLTGKFTFDNEVNCGTALENQSALENWNVDKSLYTSVPYCGTVLKHGHKWSLDDYSREMFGVPFAQLGEEDKAAVLRGSYCELNPTMCGGGGETVGEVFEFLLSLVPVVGTVIDGMKCAAGERDACVWTAIGLIPLGGLAKLAKMGRLGAAIANSLGADAKALKGLEDLKISRGGAFCSFSPDTRVLMADGNSKALADVRIGDKVHASDPETGESGGRTITAVWIHDDSFVELEVDGKVVRTTEDHPFWNDTDQEWQRADELDRGDLLIAADGRRVPVTSSAVKPTTEGLAYNLTVSDLHTYYVLAGATPVLVHNSSGPCIVTPNRMSPTEAAHAKELGDYAGAGNFVGQTAPNMPGIDGWMDSIPTSLKDVTGASPTAVFRHASKAESQLRNAGYSNGIVSIRASNVSDAVMRDFIAKGNFADITTQGTVGQIFIKTDSGWIYCTNGTCA</sequence>
<dbReference type="InterPro" id="IPR031325">
    <property type="entry name" value="RHS_repeat"/>
</dbReference>
<dbReference type="InterPro" id="IPR050708">
    <property type="entry name" value="T6SS_VgrG/RHS"/>
</dbReference>
<feature type="region of interest" description="Disordered" evidence="4">
    <location>
        <begin position="55"/>
        <end position="92"/>
    </location>
</feature>
<accession>A0A8J3Q1L1</accession>
<dbReference type="NCBIfam" id="TIGR01643">
    <property type="entry name" value="YD_repeat_2x"/>
    <property type="match status" value="5"/>
</dbReference>
<evidence type="ECO:0000256" key="1">
    <source>
        <dbReference type="ARBA" id="ARBA00022729"/>
    </source>
</evidence>
<keyword evidence="2" id="KW-0677">Repeat</keyword>
<evidence type="ECO:0000313" key="8">
    <source>
        <dbReference type="Proteomes" id="UP000612899"/>
    </source>
</evidence>
<dbReference type="InterPro" id="IPR036844">
    <property type="entry name" value="Hint_dom_sf"/>
</dbReference>
<dbReference type="CDD" id="cd00081">
    <property type="entry name" value="Hint"/>
    <property type="match status" value="1"/>
</dbReference>
<dbReference type="Pfam" id="PF05593">
    <property type="entry name" value="RHS_repeat"/>
    <property type="match status" value="5"/>
</dbReference>
<dbReference type="NCBIfam" id="TIGR01443">
    <property type="entry name" value="intein_Cterm"/>
    <property type="match status" value="1"/>
</dbReference>
<dbReference type="NCBIfam" id="TIGR03696">
    <property type="entry name" value="Rhs_assc_core"/>
    <property type="match status" value="1"/>
</dbReference>
<keyword evidence="8" id="KW-1185">Reference proteome</keyword>
<dbReference type="RefSeq" id="WP_203906027.1">
    <property type="nucleotide sequence ID" value="NZ_BONY01000001.1"/>
</dbReference>
<dbReference type="GO" id="GO:0016539">
    <property type="term" value="P:intein-mediated protein splicing"/>
    <property type="evidence" value="ECO:0007669"/>
    <property type="project" value="InterPro"/>
</dbReference>
<evidence type="ECO:0000256" key="2">
    <source>
        <dbReference type="ARBA" id="ARBA00022737"/>
    </source>
</evidence>
<dbReference type="Pfam" id="PF25023">
    <property type="entry name" value="TEN_YD-shell"/>
    <property type="match status" value="2"/>
</dbReference>
<gene>
    <name evidence="7" type="ORF">Rhe02_01520</name>
</gene>
<dbReference type="InterPro" id="IPR022385">
    <property type="entry name" value="Rhs_assc_core"/>
</dbReference>
<evidence type="ECO:0000256" key="3">
    <source>
        <dbReference type="ARBA" id="ARBA00023157"/>
    </source>
</evidence>
<dbReference type="Pfam" id="PF20148">
    <property type="entry name" value="DUF6531"/>
    <property type="match status" value="1"/>
</dbReference>
<feature type="domain" description="Hint" evidence="5">
    <location>
        <begin position="3184"/>
        <end position="3279"/>
    </location>
</feature>
<dbReference type="PANTHER" id="PTHR32305">
    <property type="match status" value="1"/>
</dbReference>
<dbReference type="InterPro" id="IPR056823">
    <property type="entry name" value="TEN-like_YD-shell"/>
</dbReference>
<dbReference type="Pfam" id="PF13385">
    <property type="entry name" value="Laminin_G_3"/>
    <property type="match status" value="3"/>
</dbReference>
<dbReference type="InterPro" id="IPR006530">
    <property type="entry name" value="YD"/>
</dbReference>
<keyword evidence="3" id="KW-1015">Disulfide bond</keyword>
<dbReference type="Pfam" id="PF07591">
    <property type="entry name" value="PT-HINT"/>
    <property type="match status" value="1"/>
</dbReference>
<dbReference type="InterPro" id="IPR013320">
    <property type="entry name" value="ConA-like_dom_sf"/>
</dbReference>
<dbReference type="Gene3D" id="2.170.16.10">
    <property type="entry name" value="Hedgehog/Intein (Hint) domain"/>
    <property type="match status" value="1"/>
</dbReference>
<dbReference type="SUPFAM" id="SSF51294">
    <property type="entry name" value="Hedgehog/intein (Hint) domain"/>
    <property type="match status" value="1"/>
</dbReference>
<name>A0A8J3Q1L1_9ACTN</name>
<dbReference type="InterPro" id="IPR030934">
    <property type="entry name" value="Intein_C"/>
</dbReference>
<protein>
    <recommendedName>
        <fullName evidence="9">Teneurin-1</fullName>
    </recommendedName>
</protein>
<evidence type="ECO:0000256" key="4">
    <source>
        <dbReference type="SAM" id="MobiDB-lite"/>
    </source>
</evidence>
<evidence type="ECO:0000259" key="6">
    <source>
        <dbReference type="SMART" id="SM00560"/>
    </source>
</evidence>
<proteinExistence type="predicted"/>
<organism evidence="7 8">
    <name type="scientific">Rhizocola hellebori</name>
    <dbReference type="NCBI Taxonomy" id="1392758"/>
    <lineage>
        <taxon>Bacteria</taxon>
        <taxon>Bacillati</taxon>
        <taxon>Actinomycetota</taxon>
        <taxon>Actinomycetes</taxon>
        <taxon>Micromonosporales</taxon>
        <taxon>Micromonosporaceae</taxon>
        <taxon>Rhizocola</taxon>
    </lineage>
</organism>
<evidence type="ECO:0000259" key="5">
    <source>
        <dbReference type="SMART" id="SM00306"/>
    </source>
</evidence>
<evidence type="ECO:0008006" key="9">
    <source>
        <dbReference type="Google" id="ProtNLM"/>
    </source>
</evidence>
<reference evidence="7" key="1">
    <citation type="submission" date="2021-01" db="EMBL/GenBank/DDBJ databases">
        <title>Whole genome shotgun sequence of Rhizocola hellebori NBRC 109834.</title>
        <authorList>
            <person name="Komaki H."/>
            <person name="Tamura T."/>
        </authorList>
    </citation>
    <scope>NUCLEOTIDE SEQUENCE</scope>
    <source>
        <strain evidence="7">NBRC 109834</strain>
    </source>
</reference>
<dbReference type="SMART" id="SM00306">
    <property type="entry name" value="HintN"/>
    <property type="match status" value="1"/>
</dbReference>